<proteinExistence type="predicted"/>
<dbReference type="Proteomes" id="UP000438429">
    <property type="component" value="Unassembled WGS sequence"/>
</dbReference>
<comment type="caution">
    <text evidence="1">The sequence shown here is derived from an EMBL/GenBank/DDBJ whole genome shotgun (WGS) entry which is preliminary data.</text>
</comment>
<accession>A0A6A4T709</accession>
<name>A0A6A4T709_SCOMX</name>
<gene>
    <name evidence="1" type="ORF">F2P81_005589</name>
</gene>
<evidence type="ECO:0000313" key="1">
    <source>
        <dbReference type="EMBL" id="KAF0042057.1"/>
    </source>
</evidence>
<sequence>MSALLFTDEPNQLESDHLLYFEAFCDKSSKITLKELNSLLKQPKASVIVFLGPFHFSEPSPYWQEAAELTKWCHMLRTP</sequence>
<evidence type="ECO:0000313" key="2">
    <source>
        <dbReference type="Proteomes" id="UP000438429"/>
    </source>
</evidence>
<organism evidence="1 2">
    <name type="scientific">Scophthalmus maximus</name>
    <name type="common">Turbot</name>
    <name type="synonym">Psetta maxima</name>
    <dbReference type="NCBI Taxonomy" id="52904"/>
    <lineage>
        <taxon>Eukaryota</taxon>
        <taxon>Metazoa</taxon>
        <taxon>Chordata</taxon>
        <taxon>Craniata</taxon>
        <taxon>Vertebrata</taxon>
        <taxon>Euteleostomi</taxon>
        <taxon>Actinopterygii</taxon>
        <taxon>Neopterygii</taxon>
        <taxon>Teleostei</taxon>
        <taxon>Neoteleostei</taxon>
        <taxon>Acanthomorphata</taxon>
        <taxon>Carangaria</taxon>
        <taxon>Pleuronectiformes</taxon>
        <taxon>Pleuronectoidei</taxon>
        <taxon>Scophthalmidae</taxon>
        <taxon>Scophthalmus</taxon>
    </lineage>
</organism>
<dbReference type="AlphaFoldDB" id="A0A6A4T709"/>
<protein>
    <submittedName>
        <fullName evidence="1">Uncharacterized protein</fullName>
    </submittedName>
</protein>
<reference evidence="1 2" key="1">
    <citation type="submission" date="2019-06" db="EMBL/GenBank/DDBJ databases">
        <title>Draft genomes of female and male turbot (Scophthalmus maximus).</title>
        <authorList>
            <person name="Xu H."/>
            <person name="Xu X.-W."/>
            <person name="Shao C."/>
            <person name="Chen S."/>
        </authorList>
    </citation>
    <scope>NUCLEOTIDE SEQUENCE [LARGE SCALE GENOMIC DNA]</scope>
    <source>
        <strain evidence="1">Ysfricsl-2016a</strain>
        <tissue evidence="1">Blood</tissue>
    </source>
</reference>
<dbReference type="EMBL" id="VEVO01000005">
    <property type="protein sequence ID" value="KAF0042057.1"/>
    <property type="molecule type" value="Genomic_DNA"/>
</dbReference>